<dbReference type="SUPFAM" id="SSF82866">
    <property type="entry name" value="Multidrug efflux transporter AcrB transmembrane domain"/>
    <property type="match status" value="2"/>
</dbReference>
<feature type="transmembrane region" description="Helical" evidence="1">
    <location>
        <begin position="385"/>
        <end position="410"/>
    </location>
</feature>
<dbReference type="InterPro" id="IPR027463">
    <property type="entry name" value="AcrB_DN_DC_subdom"/>
</dbReference>
<feature type="transmembrane region" description="Helical" evidence="1">
    <location>
        <begin position="430"/>
        <end position="456"/>
    </location>
</feature>
<gene>
    <name evidence="2" type="ORF">B9L23_18325</name>
</gene>
<dbReference type="Gene3D" id="3.30.70.1430">
    <property type="entry name" value="Multidrug efflux transporter AcrB pore domain"/>
    <property type="match status" value="2"/>
</dbReference>
<reference evidence="2 3" key="1">
    <citation type="submission" date="2017-04" db="EMBL/GenBank/DDBJ databases">
        <title>The genome sequence of Parageobacillus galactosidasius DSM 18751.</title>
        <authorList>
            <person name="Ramaloko W.T."/>
            <person name="Koen N."/>
            <person name="Polliack S."/>
            <person name="Aliyu H."/>
            <person name="Lebre P."/>
            <person name="Mohr T."/>
            <person name="Oswald F."/>
            <person name="Zwick M."/>
            <person name="Neumann A."/>
            <person name="Syldatk C."/>
            <person name="Cowan D."/>
            <person name="De Maayer P."/>
        </authorList>
    </citation>
    <scope>NUCLEOTIDE SEQUENCE [LARGE SCALE GENOMIC DNA]</scope>
    <source>
        <strain evidence="2 3">DSM 18751</strain>
    </source>
</reference>
<feature type="transmembrane region" description="Helical" evidence="1">
    <location>
        <begin position="333"/>
        <end position="352"/>
    </location>
</feature>
<feature type="transmembrane region" description="Helical" evidence="1">
    <location>
        <begin position="521"/>
        <end position="539"/>
    </location>
</feature>
<proteinExistence type="predicted"/>
<feature type="transmembrane region" description="Helical" evidence="1">
    <location>
        <begin position="462"/>
        <end position="485"/>
    </location>
</feature>
<protein>
    <submittedName>
        <fullName evidence="2">MFS transporter</fullName>
    </submittedName>
</protein>
<feature type="transmembrane region" description="Helical" evidence="1">
    <location>
        <begin position="359"/>
        <end position="379"/>
    </location>
</feature>
<keyword evidence="1" id="KW-1133">Transmembrane helix</keyword>
<feature type="transmembrane region" description="Helical" evidence="1">
    <location>
        <begin position="986"/>
        <end position="1012"/>
    </location>
</feature>
<dbReference type="SUPFAM" id="SSF82693">
    <property type="entry name" value="Multidrug efflux transporter AcrB pore domain, PN1, PN2, PC1 and PC2 subdomains"/>
    <property type="match status" value="3"/>
</dbReference>
<comment type="caution">
    <text evidence="2">The sequence shown here is derived from an EMBL/GenBank/DDBJ whole genome shotgun (WGS) entry which is preliminary data.</text>
</comment>
<feature type="transmembrane region" description="Helical" evidence="1">
    <location>
        <begin position="857"/>
        <end position="876"/>
    </location>
</feature>
<feature type="transmembrane region" description="Helical" evidence="1">
    <location>
        <begin position="883"/>
        <end position="903"/>
    </location>
</feature>
<dbReference type="Proteomes" id="UP000198394">
    <property type="component" value="Unassembled WGS sequence"/>
</dbReference>
<dbReference type="GO" id="GO:0005886">
    <property type="term" value="C:plasma membrane"/>
    <property type="evidence" value="ECO:0007669"/>
    <property type="project" value="TreeGrafter"/>
</dbReference>
<sequence length="1023" mass="112403">MKISDFSIRRPVFTFVSMILVLILGAVSLFNIPMKLIPDINPPVGVVVTSYPGAGPKEVLEKVTKPLEANLSTLPGLKSITSTSQEGSNLILLEFSWSTSIDDVQNDVLQRIDQTALPDDVNKPRFLKFDPSQFPIIQLTLTSKKGNEELLKQLADQLRAELTKVEGVASVNVSGTLTKNVRVLLDQEKLKTYKLSQQDIANFISANDISLPGETVVIDDKQLTTRIISTIDSVDTLKQLVVTVNPLNGEKVRLQDIADIAIVPEKEDTITRTNEKPSVLLSVLQKADANTAEVSKAFQKRLNELLDTKKFSAVHADVLFDQGDFIQRTIQNIFQSLVLGGVFAMLVLFLFLRSAKSPLIIGIAIPYSVIVTFVLMYFADFTLNMMTLGGLALGIGMLVDNSIVVIENIYRHLSMGKDPKQAARDGVKEVGAAITASTLTTVAVFVPVVFITGLIGDLFTEFALTISFSLLASLFVALTVVPMLASRWLKPPRENIEEKRQSSRMLVGLDKMVRWSLRHRIIVLVIAIGTLAFGLFGVTKVGMQFLPNTDEGFFSIRVNLANGSALRETEKVVSAIEDELKKVKEIDAYVSLIGSTQEQAFRGTSQSNVAEIYVKMKDLDERDRSVFDVVDDIKNDMEQAAKKANQTAEVSINLQSTAGSTPNTLVFSVKDTNEARLEKAVEKIYDRLSKLDEVNELTTDISETVDEIQIKVDREKALAQGFTPAQVATMVNDMTRGVTATRMLDKESNLYNVNVEYDESVKNSVDNLKKLLIKKQDGTFIPLGDIADITIGKSPVQIHRIDEQYAVQFTLKYKNTTNLGEMSAIVDKEIAKLHLPEETEIVFGGDRELLESALGDLLLAFALAITFVYLVMAAQFESLKYPFVIMFTVPLMAIGVALGLMATKTPVSVMAIIGVIVLAGIVVNNAIVIVDYINQMKEKGLASYDAIVTSVKLRVRPILMTALTTILGLLPLAFGIGEGAEMNQPLAITVIGGLISSTFLTLFVIPVVYSLFDKETRKMKHSG</sequence>
<dbReference type="PANTHER" id="PTHR32063:SF0">
    <property type="entry name" value="SWARMING MOTILITY PROTEIN SWRC"/>
    <property type="match status" value="1"/>
</dbReference>
<dbReference type="Gene3D" id="3.30.70.1320">
    <property type="entry name" value="Multidrug efflux transporter AcrB pore domain like"/>
    <property type="match status" value="1"/>
</dbReference>
<dbReference type="SUPFAM" id="SSF82714">
    <property type="entry name" value="Multidrug efflux transporter AcrB TolC docking domain, DN and DC subdomains"/>
    <property type="match status" value="2"/>
</dbReference>
<dbReference type="Gene3D" id="3.30.2090.10">
    <property type="entry name" value="Multidrug efflux transporter AcrB TolC docking domain, DN and DC subdomains"/>
    <property type="match status" value="2"/>
</dbReference>
<keyword evidence="1" id="KW-0812">Transmembrane</keyword>
<dbReference type="AlphaFoldDB" id="A0A226QM38"/>
<keyword evidence="1" id="KW-0472">Membrane</keyword>
<dbReference type="PANTHER" id="PTHR32063">
    <property type="match status" value="1"/>
</dbReference>
<dbReference type="Gene3D" id="1.20.1640.10">
    <property type="entry name" value="Multidrug efflux transporter AcrB transmembrane domain"/>
    <property type="match status" value="2"/>
</dbReference>
<dbReference type="RefSeq" id="WP_089098187.1">
    <property type="nucleotide sequence ID" value="NZ_NDYL01000002.1"/>
</dbReference>
<name>A0A226QM38_9BACL</name>
<dbReference type="GO" id="GO:0042910">
    <property type="term" value="F:xenobiotic transmembrane transporter activity"/>
    <property type="evidence" value="ECO:0007669"/>
    <property type="project" value="TreeGrafter"/>
</dbReference>
<evidence type="ECO:0000256" key="1">
    <source>
        <dbReference type="SAM" id="Phobius"/>
    </source>
</evidence>
<feature type="transmembrane region" description="Helical" evidence="1">
    <location>
        <begin position="909"/>
        <end position="934"/>
    </location>
</feature>
<dbReference type="Gene3D" id="3.30.70.1440">
    <property type="entry name" value="Multidrug efflux transporter AcrB pore domain"/>
    <property type="match status" value="1"/>
</dbReference>
<feature type="transmembrane region" description="Helical" evidence="1">
    <location>
        <begin position="12"/>
        <end position="32"/>
    </location>
</feature>
<dbReference type="Pfam" id="PF00873">
    <property type="entry name" value="ACR_tran"/>
    <property type="match status" value="1"/>
</dbReference>
<dbReference type="InterPro" id="IPR001036">
    <property type="entry name" value="Acrflvin-R"/>
</dbReference>
<accession>A0A226QM38</accession>
<organism evidence="2 3">
    <name type="scientific">Parageobacillus galactosidasius</name>
    <dbReference type="NCBI Taxonomy" id="883812"/>
    <lineage>
        <taxon>Bacteria</taxon>
        <taxon>Bacillati</taxon>
        <taxon>Bacillota</taxon>
        <taxon>Bacilli</taxon>
        <taxon>Bacillales</taxon>
        <taxon>Anoxybacillaceae</taxon>
        <taxon>Parageobacillus</taxon>
    </lineage>
</organism>
<keyword evidence="3" id="KW-1185">Reference proteome</keyword>
<evidence type="ECO:0000313" key="3">
    <source>
        <dbReference type="Proteomes" id="UP000198394"/>
    </source>
</evidence>
<dbReference type="PRINTS" id="PR00702">
    <property type="entry name" value="ACRIFLAVINRP"/>
</dbReference>
<evidence type="ECO:0000313" key="2">
    <source>
        <dbReference type="EMBL" id="OXB93074.1"/>
    </source>
</evidence>
<feature type="transmembrane region" description="Helical" evidence="1">
    <location>
        <begin position="955"/>
        <end position="974"/>
    </location>
</feature>
<dbReference type="EMBL" id="NDYL01000002">
    <property type="protein sequence ID" value="OXB93074.1"/>
    <property type="molecule type" value="Genomic_DNA"/>
</dbReference>